<evidence type="ECO:0000259" key="12">
    <source>
        <dbReference type="PROSITE" id="PS50893"/>
    </source>
</evidence>
<feature type="transmembrane region" description="Helical" evidence="11">
    <location>
        <begin position="604"/>
        <end position="626"/>
    </location>
</feature>
<dbReference type="Proteomes" id="UP000198597">
    <property type="component" value="Unassembled WGS sequence"/>
</dbReference>
<dbReference type="GO" id="GO:0005524">
    <property type="term" value="F:ATP binding"/>
    <property type="evidence" value="ECO:0007669"/>
    <property type="project" value="UniProtKB-KW"/>
</dbReference>
<sequence>MLLNLDKITKTYSIQKKETFNALKEVSLNFEKGEFVSILGPSGCGKSTLLNIIAGLDQPTTGDLIVEGKSTIKYKKKDWDLYRKNNIGFVFQSFNLIEHLTALENIEMVMNLIGLPKAIRIERAKMLLVKVGLEKHMNHKPGELSGGQKQRVAIARALANDPDIILADEPTGALDKKTGIQIMNLLKEVANDKLIIMVTHNRKLAHEYSTRVVSILDGEIQNDEVIIKADTNHLKSKLKKKNGSMSFGDSLKLSFRNIKQKIGRIAITTIAGSIGIGGILLVVGLGSGANDYIDRQTNSFVSANVIQVGMKFKDEERQLKEYPKDIKEFDKIKENPNVVEVREALNINNITTYEVNNEIIEEASFNALAGENNLANITHVLDGRLPKENENELLVNKNMAKKIIKEYGMDPEKDDYKKAIDKEINVIIQETSKSPLTGEEVLGNKYTKDFRIVGVANEIALDSGSVYYTYDSVYSWLNEEGYFALKDNVQVTAEVVVNEVKNNHEVLNWINSQENGGSGDKLNSVDKGFYATSQVIMVKDALKTLINLAQAVMIVFVSVALVVSSILIGIVVFSSVLERKKEIGILKAVGARNKDIARIFKTESALIGLFAGVTGIAVAFLLQPIANKVITDVLKVDADKLINIPISGIPFTDIKVPFATIIGLIVISVFVAIMAGHFPSKRATKIQVVDALRDE</sequence>
<name>A0A1H0R564_9CLOT</name>
<dbReference type="Pfam" id="PF12704">
    <property type="entry name" value="MacB_PCD"/>
    <property type="match status" value="1"/>
</dbReference>
<keyword evidence="13" id="KW-0449">Lipoprotein</keyword>
<accession>A0A1H0R564</accession>
<dbReference type="InterPro" id="IPR027417">
    <property type="entry name" value="P-loop_NTPase"/>
</dbReference>
<evidence type="ECO:0000256" key="4">
    <source>
        <dbReference type="ARBA" id="ARBA00022519"/>
    </source>
</evidence>
<evidence type="ECO:0000256" key="1">
    <source>
        <dbReference type="ARBA" id="ARBA00004429"/>
    </source>
</evidence>
<dbReference type="InterPro" id="IPR017911">
    <property type="entry name" value="MacB-like_ATP-bd"/>
</dbReference>
<keyword evidence="14" id="KW-1185">Reference proteome</keyword>
<evidence type="ECO:0000256" key="7">
    <source>
        <dbReference type="ARBA" id="ARBA00022840"/>
    </source>
</evidence>
<organism evidence="13 14">
    <name type="scientific">Clostridium gasigenes</name>
    <dbReference type="NCBI Taxonomy" id="94869"/>
    <lineage>
        <taxon>Bacteria</taxon>
        <taxon>Bacillati</taxon>
        <taxon>Bacillota</taxon>
        <taxon>Clostridia</taxon>
        <taxon>Eubacteriales</taxon>
        <taxon>Clostridiaceae</taxon>
        <taxon>Clostridium</taxon>
    </lineage>
</organism>
<evidence type="ECO:0000256" key="11">
    <source>
        <dbReference type="SAM" id="Phobius"/>
    </source>
</evidence>
<keyword evidence="7" id="KW-0067">ATP-binding</keyword>
<feature type="domain" description="ABC transporter" evidence="12">
    <location>
        <begin position="3"/>
        <end position="242"/>
    </location>
</feature>
<dbReference type="RefSeq" id="WP_089967705.1">
    <property type="nucleotide sequence ID" value="NZ_FNJM01000003.1"/>
</dbReference>
<feature type="transmembrane region" description="Helical" evidence="11">
    <location>
        <begin position="551"/>
        <end position="577"/>
    </location>
</feature>
<feature type="transmembrane region" description="Helical" evidence="11">
    <location>
        <begin position="265"/>
        <end position="286"/>
    </location>
</feature>
<dbReference type="GO" id="GO:0098796">
    <property type="term" value="C:membrane protein complex"/>
    <property type="evidence" value="ECO:0007669"/>
    <property type="project" value="UniProtKB-ARBA"/>
</dbReference>
<dbReference type="Pfam" id="PF00005">
    <property type="entry name" value="ABC_tran"/>
    <property type="match status" value="1"/>
</dbReference>
<dbReference type="GO" id="GO:0022857">
    <property type="term" value="F:transmembrane transporter activity"/>
    <property type="evidence" value="ECO:0007669"/>
    <property type="project" value="UniProtKB-ARBA"/>
</dbReference>
<dbReference type="STRING" id="94869.SAMN04488529_10334"/>
<evidence type="ECO:0000313" key="14">
    <source>
        <dbReference type="Proteomes" id="UP000198597"/>
    </source>
</evidence>
<dbReference type="EMBL" id="FNJM01000003">
    <property type="protein sequence ID" value="SDP24654.1"/>
    <property type="molecule type" value="Genomic_DNA"/>
</dbReference>
<dbReference type="PANTHER" id="PTHR42798:SF6">
    <property type="entry name" value="CELL DIVISION ATP-BINDING PROTEIN FTSE"/>
    <property type="match status" value="1"/>
</dbReference>
<proteinExistence type="inferred from homology"/>
<comment type="similarity">
    <text evidence="10">Belongs to the ABC transporter superfamily. Macrolide exporter (TC 3.A.1.122) family.</text>
</comment>
<dbReference type="CDD" id="cd03255">
    <property type="entry name" value="ABC_MJ0796_LolCDE_FtsE"/>
    <property type="match status" value="1"/>
</dbReference>
<dbReference type="SMART" id="SM00382">
    <property type="entry name" value="AAA"/>
    <property type="match status" value="1"/>
</dbReference>
<keyword evidence="9 11" id="KW-0472">Membrane</keyword>
<dbReference type="Gene3D" id="3.40.50.300">
    <property type="entry name" value="P-loop containing nucleotide triphosphate hydrolases"/>
    <property type="match status" value="1"/>
</dbReference>
<feature type="transmembrane region" description="Helical" evidence="11">
    <location>
        <begin position="658"/>
        <end position="678"/>
    </location>
</feature>
<dbReference type="OrthoDB" id="2079174at2"/>
<evidence type="ECO:0000256" key="3">
    <source>
        <dbReference type="ARBA" id="ARBA00022475"/>
    </source>
</evidence>
<comment type="subcellular location">
    <subcellularLocation>
        <location evidence="1">Cell inner membrane</location>
        <topology evidence="1">Multi-pass membrane protein</topology>
    </subcellularLocation>
</comment>
<dbReference type="InterPro" id="IPR017871">
    <property type="entry name" value="ABC_transporter-like_CS"/>
</dbReference>
<dbReference type="InterPro" id="IPR003439">
    <property type="entry name" value="ABC_transporter-like_ATP-bd"/>
</dbReference>
<dbReference type="PROSITE" id="PS50893">
    <property type="entry name" value="ABC_TRANSPORTER_2"/>
    <property type="match status" value="1"/>
</dbReference>
<dbReference type="PROSITE" id="PS00211">
    <property type="entry name" value="ABC_TRANSPORTER_1"/>
    <property type="match status" value="1"/>
</dbReference>
<keyword evidence="6" id="KW-0547">Nucleotide-binding</keyword>
<dbReference type="AlphaFoldDB" id="A0A1H0R564"/>
<keyword evidence="5 11" id="KW-0812">Transmembrane</keyword>
<dbReference type="InterPro" id="IPR025857">
    <property type="entry name" value="MacB_PCD"/>
</dbReference>
<dbReference type="FunFam" id="3.40.50.300:FF:000032">
    <property type="entry name" value="Export ABC transporter ATP-binding protein"/>
    <property type="match status" value="1"/>
</dbReference>
<dbReference type="GO" id="GO:0016887">
    <property type="term" value="F:ATP hydrolysis activity"/>
    <property type="evidence" value="ECO:0007669"/>
    <property type="project" value="InterPro"/>
</dbReference>
<evidence type="ECO:0000256" key="6">
    <source>
        <dbReference type="ARBA" id="ARBA00022741"/>
    </source>
</evidence>
<evidence type="ECO:0000313" key="13">
    <source>
        <dbReference type="EMBL" id="SDP24654.1"/>
    </source>
</evidence>
<evidence type="ECO:0000256" key="5">
    <source>
        <dbReference type="ARBA" id="ARBA00022692"/>
    </source>
</evidence>
<dbReference type="InterPro" id="IPR003593">
    <property type="entry name" value="AAA+_ATPase"/>
</dbReference>
<keyword evidence="4" id="KW-0997">Cell inner membrane</keyword>
<evidence type="ECO:0000256" key="9">
    <source>
        <dbReference type="ARBA" id="ARBA00023136"/>
    </source>
</evidence>
<gene>
    <name evidence="13" type="ORF">SAMN04488529_10334</name>
</gene>
<evidence type="ECO:0000256" key="8">
    <source>
        <dbReference type="ARBA" id="ARBA00022989"/>
    </source>
</evidence>
<evidence type="ECO:0000256" key="2">
    <source>
        <dbReference type="ARBA" id="ARBA00022448"/>
    </source>
</evidence>
<evidence type="ECO:0000256" key="10">
    <source>
        <dbReference type="ARBA" id="ARBA00038388"/>
    </source>
</evidence>
<dbReference type="Pfam" id="PF02687">
    <property type="entry name" value="FtsX"/>
    <property type="match status" value="1"/>
</dbReference>
<reference evidence="13 14" key="1">
    <citation type="submission" date="2016-10" db="EMBL/GenBank/DDBJ databases">
        <authorList>
            <person name="de Groot N.N."/>
        </authorList>
    </citation>
    <scope>NUCLEOTIDE SEQUENCE [LARGE SCALE GENOMIC DNA]</scope>
    <source>
        <strain evidence="13 14">DSM 12272</strain>
    </source>
</reference>
<keyword evidence="8 11" id="KW-1133">Transmembrane helix</keyword>
<dbReference type="GO" id="GO:0005886">
    <property type="term" value="C:plasma membrane"/>
    <property type="evidence" value="ECO:0007669"/>
    <property type="project" value="UniProtKB-SubCell"/>
</dbReference>
<protein>
    <submittedName>
        <fullName evidence="13">ABC-type lipoprotein export system, ATPase component</fullName>
    </submittedName>
</protein>
<dbReference type="SUPFAM" id="SSF52540">
    <property type="entry name" value="P-loop containing nucleoside triphosphate hydrolases"/>
    <property type="match status" value="1"/>
</dbReference>
<keyword evidence="2" id="KW-0813">Transport</keyword>
<keyword evidence="3" id="KW-1003">Cell membrane</keyword>
<dbReference type="InterPro" id="IPR003838">
    <property type="entry name" value="ABC3_permease_C"/>
</dbReference>
<dbReference type="PANTHER" id="PTHR42798">
    <property type="entry name" value="LIPOPROTEIN-RELEASING SYSTEM ATP-BINDING PROTEIN LOLD"/>
    <property type="match status" value="1"/>
</dbReference>